<dbReference type="PANTHER" id="PTHR36154:SF1">
    <property type="entry name" value="DNA-BINDING TRANSCRIPTIONAL ACTIVATOR ALPA"/>
    <property type="match status" value="1"/>
</dbReference>
<name>A0A2T3IHY7_9GAMM</name>
<dbReference type="PANTHER" id="PTHR36154">
    <property type="entry name" value="DNA-BINDING TRANSCRIPTIONAL ACTIVATOR ALPA"/>
    <property type="match status" value="1"/>
</dbReference>
<gene>
    <name evidence="1" type="ORF">C9I99_26595</name>
</gene>
<accession>A0A2T3IHY7</accession>
<dbReference type="OrthoDB" id="8455288at2"/>
<dbReference type="RefSeq" id="WP_107351853.1">
    <property type="nucleotide sequence ID" value="NZ_PYMH01000028.1"/>
</dbReference>
<organism evidence="1 2">
    <name type="scientific">Photobacterium lutimaris</name>
    <dbReference type="NCBI Taxonomy" id="388278"/>
    <lineage>
        <taxon>Bacteria</taxon>
        <taxon>Pseudomonadati</taxon>
        <taxon>Pseudomonadota</taxon>
        <taxon>Gammaproteobacteria</taxon>
        <taxon>Vibrionales</taxon>
        <taxon>Vibrionaceae</taxon>
        <taxon>Photobacterium</taxon>
    </lineage>
</organism>
<sequence length="64" mass="7140">MQTKRLIRLNEVINVTSLSRSAIYRMMDTGEFPKSVSIGKRAVAWEESAVCQWIDSVLSGGAHD</sequence>
<evidence type="ECO:0000313" key="2">
    <source>
        <dbReference type="Proteomes" id="UP000241222"/>
    </source>
</evidence>
<protein>
    <submittedName>
        <fullName evidence="1">Transcriptional regulator</fullName>
    </submittedName>
</protein>
<dbReference type="AlphaFoldDB" id="A0A2T3IHY7"/>
<comment type="caution">
    <text evidence="1">The sequence shown here is derived from an EMBL/GenBank/DDBJ whole genome shotgun (WGS) entry which is preliminary data.</text>
</comment>
<dbReference type="EMBL" id="PYMH01000028">
    <property type="protein sequence ID" value="PSU27963.1"/>
    <property type="molecule type" value="Genomic_DNA"/>
</dbReference>
<dbReference type="InterPro" id="IPR052931">
    <property type="entry name" value="Prophage_regulatory_activator"/>
</dbReference>
<reference evidence="1 2" key="1">
    <citation type="submission" date="2018-03" db="EMBL/GenBank/DDBJ databases">
        <title>Whole genome sequencing of Histamine producing bacteria.</title>
        <authorList>
            <person name="Butler K."/>
        </authorList>
    </citation>
    <scope>NUCLEOTIDE SEQUENCE [LARGE SCALE GENOMIC DNA]</scope>
    <source>
        <strain evidence="1 2">JCM 13586</strain>
    </source>
</reference>
<proteinExistence type="predicted"/>
<dbReference type="Pfam" id="PF05930">
    <property type="entry name" value="Phage_AlpA"/>
    <property type="match status" value="1"/>
</dbReference>
<dbReference type="InterPro" id="IPR010260">
    <property type="entry name" value="AlpA"/>
</dbReference>
<dbReference type="Proteomes" id="UP000241222">
    <property type="component" value="Unassembled WGS sequence"/>
</dbReference>
<keyword evidence="2" id="KW-1185">Reference proteome</keyword>
<dbReference type="Gene3D" id="1.10.238.160">
    <property type="match status" value="1"/>
</dbReference>
<evidence type="ECO:0000313" key="1">
    <source>
        <dbReference type="EMBL" id="PSU27963.1"/>
    </source>
</evidence>